<evidence type="ECO:0000256" key="3">
    <source>
        <dbReference type="ARBA" id="ARBA00022679"/>
    </source>
</evidence>
<dbReference type="PANTHER" id="PTHR48044">
    <property type="entry name" value="GLYCOSYLTRANSFERASE"/>
    <property type="match status" value="1"/>
</dbReference>
<evidence type="ECO:0000256" key="4">
    <source>
        <dbReference type="ARBA" id="ARBA00052929"/>
    </source>
</evidence>
<dbReference type="Gramene" id="ONIVA04G19580.1">
    <property type="protein sequence ID" value="ONIVA04G19580.1"/>
    <property type="gene ID" value="ONIVA04G19580"/>
</dbReference>
<dbReference type="eggNOG" id="KOG1192">
    <property type="taxonomic scope" value="Eukaryota"/>
</dbReference>
<dbReference type="EC" id="2.4.1.215" evidence="6"/>
<dbReference type="InterPro" id="IPR058980">
    <property type="entry name" value="Glyco_transf_N"/>
</dbReference>
<keyword evidence="10" id="KW-1185">Reference proteome</keyword>
<feature type="domain" description="Glycosyltransferase N-terminal" evidence="8">
    <location>
        <begin position="159"/>
        <end position="394"/>
    </location>
</feature>
<sequence>MATKRPRRPPPPSSSPHRRCLSRPPTSQLTARITTAELPSFPRGHYSGQVHRGSGEGAVQIRGDRPAARSAGSGEEGARSNVWAPTWLSHIPRAWEAGQLSTTARAEASGATHFHTDAKLPFDSPLAELTLTRKRQCPQPTYSRICPSRLGTVIKPTMEPVAVVAVPFPAQGHLNQLLHLSLQLASRGGVDVHYAAPAAHVRQARERVQGWDDAALRSVRFHDLGISTYASPPPDPAAASPFPSHLMPLWEAYTAGAPAPLAALLDKLSASYRRVVVVYDRINDFAAQEAARLRNGEAFVMYCLAVSMLARRIAPQEHQRILRENGLTNITVEDCATEEFVDYIRRTRATKEMSPPRGILTNTCRALEGEFIDVVAGNLAADGKKVFAVGPLNPLLHGNASKQGDQRQRHECLDWLDKQPPASVLYVSFGTTSSLRAEQIEELASALRGSNQRFIWVLRDADRGDIFAEDSGEIISRHAKLLREFTQHNEGSTGLVITGWAPQLEILAHDATAAFMSHCGWNSTMESLSHGKLILAWPMHCDQPWDAELLCKYLKAGVLVRPWEKHNEVTPAKDIQEAIEEAMLSDGGVAMRQRARELGDAIRASVAAAGSSVVGSSRKDLDDFVAYITR</sequence>
<keyword evidence="2" id="KW-0328">Glycosyltransferase</keyword>
<evidence type="ECO:0000256" key="1">
    <source>
        <dbReference type="ARBA" id="ARBA00009995"/>
    </source>
</evidence>
<evidence type="ECO:0000313" key="10">
    <source>
        <dbReference type="Proteomes" id="UP000006591"/>
    </source>
</evidence>
<comment type="similarity">
    <text evidence="1">Belongs to the UDP-glycosyltransferase family.</text>
</comment>
<dbReference type="Pfam" id="PF26168">
    <property type="entry name" value="Glyco_transf_N"/>
    <property type="match status" value="1"/>
</dbReference>
<reference evidence="9" key="2">
    <citation type="submission" date="2018-04" db="EMBL/GenBank/DDBJ databases">
        <title>OnivRS2 (Oryza nivara Reference Sequence Version 2).</title>
        <authorList>
            <person name="Zhang J."/>
            <person name="Kudrna D."/>
            <person name="Lee S."/>
            <person name="Talag J."/>
            <person name="Rajasekar S."/>
            <person name="Welchert J."/>
            <person name="Hsing Y.-I."/>
            <person name="Wing R.A."/>
        </authorList>
    </citation>
    <scope>NUCLEOTIDE SEQUENCE [LARGE SCALE GENOMIC DNA]</scope>
    <source>
        <strain evidence="9">SL10</strain>
    </source>
</reference>
<dbReference type="Proteomes" id="UP000006591">
    <property type="component" value="Chromosome 4"/>
</dbReference>
<reference evidence="9" key="1">
    <citation type="submission" date="2015-04" db="UniProtKB">
        <authorList>
            <consortium name="EnsemblPlants"/>
        </authorList>
    </citation>
    <scope>IDENTIFICATION</scope>
    <source>
        <strain evidence="9">SL10</strain>
    </source>
</reference>
<proteinExistence type="inferred from homology"/>
<dbReference type="GO" id="GO:0050502">
    <property type="term" value="F:cis-zeatin O-beta-D-glucosyltransferase activity"/>
    <property type="evidence" value="ECO:0007669"/>
    <property type="project" value="UniProtKB-EC"/>
</dbReference>
<evidence type="ECO:0000313" key="9">
    <source>
        <dbReference type="EnsemblPlants" id="ONIVA04G19580.1"/>
    </source>
</evidence>
<dbReference type="Gene3D" id="3.40.50.2000">
    <property type="entry name" value="Glycogen Phosphorylase B"/>
    <property type="match status" value="2"/>
</dbReference>
<accession>A0A0E0H432</accession>
<dbReference type="EnsemblPlants" id="ONIVA04G19580.1">
    <property type="protein sequence ID" value="ONIVA04G19580.1"/>
    <property type="gene ID" value="ONIVA04G19580"/>
</dbReference>
<dbReference type="CDD" id="cd03784">
    <property type="entry name" value="GT1_Gtf-like"/>
    <property type="match status" value="1"/>
</dbReference>
<dbReference type="SUPFAM" id="SSF53756">
    <property type="entry name" value="UDP-Glycosyltransferase/glycogen phosphorylase"/>
    <property type="match status" value="1"/>
</dbReference>
<keyword evidence="3" id="KW-0808">Transferase</keyword>
<feature type="region of interest" description="Disordered" evidence="7">
    <location>
        <begin position="1"/>
        <end position="79"/>
    </location>
</feature>
<dbReference type="Pfam" id="PF00201">
    <property type="entry name" value="UDPGT"/>
    <property type="match status" value="1"/>
</dbReference>
<evidence type="ECO:0000256" key="5">
    <source>
        <dbReference type="ARBA" id="ARBA00057380"/>
    </source>
</evidence>
<evidence type="ECO:0000256" key="7">
    <source>
        <dbReference type="SAM" id="MobiDB-lite"/>
    </source>
</evidence>
<dbReference type="InterPro" id="IPR002213">
    <property type="entry name" value="UDP_glucos_trans"/>
</dbReference>
<evidence type="ECO:0000256" key="2">
    <source>
        <dbReference type="ARBA" id="ARBA00022676"/>
    </source>
</evidence>
<dbReference type="PANTHER" id="PTHR48044:SF95">
    <property type="entry name" value="OS04G0556400 PROTEIN"/>
    <property type="match status" value="1"/>
</dbReference>
<dbReference type="FunFam" id="3.40.50.2000:FF:000060">
    <property type="entry name" value="Glycosyltransferase"/>
    <property type="match status" value="1"/>
</dbReference>
<dbReference type="FunFam" id="3.40.50.2000:FF:000117">
    <property type="entry name" value="Glycosyltransferase"/>
    <property type="match status" value="1"/>
</dbReference>
<protein>
    <recommendedName>
        <fullName evidence="6">cis-zeatin O-beta-D-glucosyltransferase</fullName>
        <ecNumber evidence="6">2.4.1.215</ecNumber>
    </recommendedName>
</protein>
<comment type="catalytic activity">
    <reaction evidence="4">
        <text>cis-zeatin + UDP-alpha-D-glucose = O-beta-D-glucosyl-cis-zeatin + UDP + H(+)</text>
        <dbReference type="Rhea" id="RHEA:20681"/>
        <dbReference type="ChEBI" id="CHEBI:15378"/>
        <dbReference type="ChEBI" id="CHEBI:29043"/>
        <dbReference type="ChEBI" id="CHEBI:46570"/>
        <dbReference type="ChEBI" id="CHEBI:58223"/>
        <dbReference type="ChEBI" id="CHEBI:58885"/>
        <dbReference type="EC" id="2.4.1.215"/>
    </reaction>
</comment>
<comment type="function">
    <text evidence="5">Utilizes UDP-glucose as the sugar donor and catalyzes the formation of O-beta-D-glucosyl-cis-zeatin from cis-zeatin. May regulate active versus storage forms of cytokinins and could have an impact on seed growth.</text>
</comment>
<dbReference type="OMA" id="ACASKEF"/>
<organism evidence="9">
    <name type="scientific">Oryza nivara</name>
    <name type="common">Indian wild rice</name>
    <name type="synonym">Oryza sativa f. spontanea</name>
    <dbReference type="NCBI Taxonomy" id="4536"/>
    <lineage>
        <taxon>Eukaryota</taxon>
        <taxon>Viridiplantae</taxon>
        <taxon>Streptophyta</taxon>
        <taxon>Embryophyta</taxon>
        <taxon>Tracheophyta</taxon>
        <taxon>Spermatophyta</taxon>
        <taxon>Magnoliopsida</taxon>
        <taxon>Liliopsida</taxon>
        <taxon>Poales</taxon>
        <taxon>Poaceae</taxon>
        <taxon>BOP clade</taxon>
        <taxon>Oryzoideae</taxon>
        <taxon>Oryzeae</taxon>
        <taxon>Oryzinae</taxon>
        <taxon>Oryza</taxon>
    </lineage>
</organism>
<dbReference type="HOGENOM" id="CLU_001724_2_1_1"/>
<dbReference type="GO" id="GO:0080036">
    <property type="term" value="P:regulation of cytokinin-activated signaling pathway"/>
    <property type="evidence" value="ECO:0007669"/>
    <property type="project" value="UniProtKB-ARBA"/>
</dbReference>
<name>A0A0E0H432_ORYNI</name>
<evidence type="ECO:0000256" key="6">
    <source>
        <dbReference type="ARBA" id="ARBA00066820"/>
    </source>
</evidence>
<dbReference type="AlphaFoldDB" id="A0A0E0H432"/>
<evidence type="ECO:0000259" key="8">
    <source>
        <dbReference type="Pfam" id="PF26168"/>
    </source>
</evidence>